<feature type="compositionally biased region" description="Acidic residues" evidence="2">
    <location>
        <begin position="1"/>
        <end position="12"/>
    </location>
</feature>
<feature type="compositionally biased region" description="Polar residues" evidence="2">
    <location>
        <begin position="105"/>
        <end position="114"/>
    </location>
</feature>
<accession>F9XK38</accession>
<feature type="coiled-coil region" evidence="1">
    <location>
        <begin position="530"/>
        <end position="557"/>
    </location>
</feature>
<dbReference type="InParanoid" id="F9XK38"/>
<feature type="compositionally biased region" description="Basic and acidic residues" evidence="2">
    <location>
        <begin position="273"/>
        <end position="285"/>
    </location>
</feature>
<organism evidence="3 4">
    <name type="scientific">Zymoseptoria tritici (strain CBS 115943 / IPO323)</name>
    <name type="common">Speckled leaf blotch fungus</name>
    <name type="synonym">Septoria tritici</name>
    <dbReference type="NCBI Taxonomy" id="336722"/>
    <lineage>
        <taxon>Eukaryota</taxon>
        <taxon>Fungi</taxon>
        <taxon>Dikarya</taxon>
        <taxon>Ascomycota</taxon>
        <taxon>Pezizomycotina</taxon>
        <taxon>Dothideomycetes</taxon>
        <taxon>Dothideomycetidae</taxon>
        <taxon>Mycosphaerellales</taxon>
        <taxon>Mycosphaerellaceae</taxon>
        <taxon>Zymoseptoria</taxon>
    </lineage>
</organism>
<evidence type="ECO:0000256" key="2">
    <source>
        <dbReference type="SAM" id="MobiDB-lite"/>
    </source>
</evidence>
<dbReference type="KEGG" id="ztr:MYCGRDRAFT_95921"/>
<gene>
    <name evidence="3" type="ORF">MYCGRDRAFT_95921</name>
</gene>
<feature type="compositionally biased region" description="Polar residues" evidence="2">
    <location>
        <begin position="13"/>
        <end position="28"/>
    </location>
</feature>
<proteinExistence type="predicted"/>
<feature type="compositionally biased region" description="Acidic residues" evidence="2">
    <location>
        <begin position="462"/>
        <end position="477"/>
    </location>
</feature>
<feature type="region of interest" description="Disordered" evidence="2">
    <location>
        <begin position="1"/>
        <end position="149"/>
    </location>
</feature>
<feature type="compositionally biased region" description="Acidic residues" evidence="2">
    <location>
        <begin position="63"/>
        <end position="93"/>
    </location>
</feature>
<protein>
    <submittedName>
        <fullName evidence="3">Uncharacterized protein</fullName>
    </submittedName>
</protein>
<sequence length="878" mass="99165">MSKYNEEDEVDYSDSSLVEESSATSDTAQGAEDEVAQEHIPDEQHQPYMSEEDGATGSSFSDSSEDEDEVEDGEDDDEQDAEKEQEGEETGEEDYAKHANFFNEFDSQSNLAWNQDQQLDQHDHQAPAQQERRPLYGIYEDPEEPRFSPETWERLQEEAHRGFHYHDRPVARYQGLPDADNPNGVGEVATRWWTGRRPPMYPAPQLPRVLMKKMGDKLPVFPHLPMCPSLIGASPQADSEKKQKLVHVARTRSQGFEVRPLNVTHAPESPLQPHDDGHEDDHGPGNDDGSGDDGIEEDETSSHLPLERPSNVPGIREDDPATPGSPITDESDGCGQSAGSESRRPSIPWEKLKAAGKKIDWADEDDEEDWIGTLSVPTFPRESGEDLVGESKASNEDMFDDEDSQLTAASTPATTPALETCRECVLYQPPIATPTDEESEPMSENSKSQEETVMPLDNPYSTDEELCPDDENSDLPEEFPAKVLIPDRSQEPVHGSKTKGTLESLRRNKQPHSDVDRPQQQLKKSRLGLLPELEDKIRNLKRKFQALEGRFQAGEAEFNETRKECDWFRELCQRLDAERRDLGQQLGDDRKYFEETNVKTAALIKGLYEQLDDMKTKLKKAEETSKRMTKWAEDLEPLADAERTRKEKGRYVLSSSPSVEFNNANHVNSTDAATQFEPKDTEAHTAKCGPVKCPNCQALMDQNATLKDERDSIAVQNERLRGEMSSLQASLQVKSKVREQARRLDNKTPVLHNVSHEFPSSDSLRPSPVMSATPDLPSDTPSSESKPAWQVRMESWRKTPEFRAKCEALESQAKAQKLARERERAQELKDRELRLNVYKLITGETYEYMPPAERSQMLLEMQSCLRGEKRANASSVRV</sequence>
<name>F9XK38_ZYMTI</name>
<feature type="coiled-coil region" evidence="1">
    <location>
        <begin position="806"/>
        <end position="835"/>
    </location>
</feature>
<evidence type="ECO:0000256" key="1">
    <source>
        <dbReference type="SAM" id="Coils"/>
    </source>
</evidence>
<feature type="compositionally biased region" description="Basic and acidic residues" evidence="2">
    <location>
        <begin position="119"/>
        <end position="134"/>
    </location>
</feature>
<feature type="region of interest" description="Disordered" evidence="2">
    <location>
        <begin position="232"/>
        <end position="415"/>
    </location>
</feature>
<dbReference type="AlphaFoldDB" id="F9XK38"/>
<dbReference type="OrthoDB" id="10327258at2759"/>
<dbReference type="Proteomes" id="UP000008062">
    <property type="component" value="Chromosome 9"/>
</dbReference>
<feature type="compositionally biased region" description="Basic and acidic residues" evidence="2">
    <location>
        <begin position="36"/>
        <end position="45"/>
    </location>
</feature>
<dbReference type="HOGENOM" id="CLU_327659_0_0_1"/>
<keyword evidence="4" id="KW-1185">Reference proteome</keyword>
<feature type="compositionally biased region" description="Basic and acidic residues" evidence="2">
    <location>
        <begin position="350"/>
        <end position="361"/>
    </location>
</feature>
<dbReference type="RefSeq" id="XP_003849512.1">
    <property type="nucleotide sequence ID" value="XM_003849464.1"/>
</dbReference>
<evidence type="ECO:0000313" key="3">
    <source>
        <dbReference type="EMBL" id="EGP84488.1"/>
    </source>
</evidence>
<dbReference type="GeneID" id="13402403"/>
<feature type="region of interest" description="Disordered" evidence="2">
    <location>
        <begin position="743"/>
        <end position="788"/>
    </location>
</feature>
<keyword evidence="1" id="KW-0175">Coiled coil</keyword>
<evidence type="ECO:0000313" key="4">
    <source>
        <dbReference type="Proteomes" id="UP000008062"/>
    </source>
</evidence>
<dbReference type="OMA" id="ADNICAN"/>
<feature type="region of interest" description="Disordered" evidence="2">
    <location>
        <begin position="429"/>
        <end position="522"/>
    </location>
</feature>
<dbReference type="EMBL" id="CM001204">
    <property type="protein sequence ID" value="EGP84488.1"/>
    <property type="molecule type" value="Genomic_DNA"/>
</dbReference>
<feature type="compositionally biased region" description="Acidic residues" evidence="2">
    <location>
        <begin position="289"/>
        <end position="299"/>
    </location>
</feature>
<reference evidence="3 4" key="1">
    <citation type="journal article" date="2011" name="PLoS Genet.">
        <title>Finished genome of the fungal wheat pathogen Mycosphaerella graminicola reveals dispensome structure, chromosome plasticity, and stealth pathogenesis.</title>
        <authorList>
            <person name="Goodwin S.B."/>
            <person name="Ben M'barek S."/>
            <person name="Dhillon B."/>
            <person name="Wittenberg A.H.J."/>
            <person name="Crane C.F."/>
            <person name="Hane J.K."/>
            <person name="Foster A.J."/>
            <person name="Van der Lee T.A.J."/>
            <person name="Grimwood J."/>
            <person name="Aerts A."/>
            <person name="Antoniw J."/>
            <person name="Bailey A."/>
            <person name="Bluhm B."/>
            <person name="Bowler J."/>
            <person name="Bristow J."/>
            <person name="van der Burgt A."/>
            <person name="Canto-Canche B."/>
            <person name="Churchill A.C.L."/>
            <person name="Conde-Ferraez L."/>
            <person name="Cools H.J."/>
            <person name="Coutinho P.M."/>
            <person name="Csukai M."/>
            <person name="Dehal P."/>
            <person name="De Wit P."/>
            <person name="Donzelli B."/>
            <person name="van de Geest H.C."/>
            <person name="van Ham R.C.H.J."/>
            <person name="Hammond-Kosack K.E."/>
            <person name="Henrissat B."/>
            <person name="Kilian A."/>
            <person name="Kobayashi A.K."/>
            <person name="Koopmann E."/>
            <person name="Kourmpetis Y."/>
            <person name="Kuzniar A."/>
            <person name="Lindquist E."/>
            <person name="Lombard V."/>
            <person name="Maliepaard C."/>
            <person name="Martins N."/>
            <person name="Mehrabi R."/>
            <person name="Nap J.P.H."/>
            <person name="Ponomarenko A."/>
            <person name="Rudd J.J."/>
            <person name="Salamov A."/>
            <person name="Schmutz J."/>
            <person name="Schouten H.J."/>
            <person name="Shapiro H."/>
            <person name="Stergiopoulos I."/>
            <person name="Torriani S.F.F."/>
            <person name="Tu H."/>
            <person name="de Vries R.P."/>
            <person name="Waalwijk C."/>
            <person name="Ware S.B."/>
            <person name="Wiebenga A."/>
            <person name="Zwiers L.-H."/>
            <person name="Oliver R.P."/>
            <person name="Grigoriev I.V."/>
            <person name="Kema G.H.J."/>
        </authorList>
    </citation>
    <scope>NUCLEOTIDE SEQUENCE [LARGE SCALE GENOMIC DNA]</scope>
    <source>
        <strain evidence="4">CBS 115943 / IPO323</strain>
    </source>
</reference>